<organism evidence="1 2">
    <name type="scientific">Luteibacter rhizovicinus DSM 16549</name>
    <dbReference type="NCBI Taxonomy" id="1440763"/>
    <lineage>
        <taxon>Bacteria</taxon>
        <taxon>Pseudomonadati</taxon>
        <taxon>Pseudomonadota</taxon>
        <taxon>Gammaproteobacteria</taxon>
        <taxon>Lysobacterales</taxon>
        <taxon>Rhodanobacteraceae</taxon>
        <taxon>Luteibacter</taxon>
    </lineage>
</organism>
<dbReference type="KEGG" id="lrz:BJI69_03925"/>
<evidence type="ECO:0000313" key="1">
    <source>
        <dbReference type="EMBL" id="APG03135.1"/>
    </source>
</evidence>
<reference evidence="2" key="1">
    <citation type="submission" date="2016-09" db="EMBL/GenBank/DDBJ databases">
        <authorList>
            <person name="Lysoe E."/>
        </authorList>
    </citation>
    <scope>NUCLEOTIDE SEQUENCE [LARGE SCALE GENOMIC DNA]</scope>
    <source>
        <strain evidence="2">LJ96T</strain>
    </source>
</reference>
<dbReference type="STRING" id="1440763.BJI69_03925"/>
<dbReference type="Proteomes" id="UP000182987">
    <property type="component" value="Chromosome"/>
</dbReference>
<name>A0A0G9HB01_9GAMM</name>
<sequence>MLPPLIRRVIRRARPAHLGWAVAALLMLASTSVQAIPAYARQTGSACADCHAGSYGPQLTPYGMRFKLNGYTDTDGKGFKVPVSGQLKETYTNPATGKNSTDLSEGDLYLAGRLTDQVGGFVKIEADRTGHDTYNTRLSNVDLRFVAKELKLGGKDLTLGVSVNNSPGFQDPIAALPNASFISPVGVTGTFLSLAAPNAPTDRVIGTTVYALYDKNWYSEVGTYRSLPTSTQDHFGYNIASDPGKLHDTGYFRFAYMKDMKTQFFSAGVVALTTDRSLPRSGPSDKLTDLGYDLTYQYLGNREHILQLSYVNILEQRHYGADLFGPGGVIAPDRGDVRDQTLTATYTFHQSYSLAVSHMLSTGTHDSVRYPPFGDPDATSNMITLFWAPFGKDDSYTTIANLKLAATWYRITRFNGREYNIFGAPPGAQPTRAGDLNAFSLSASLAF</sequence>
<evidence type="ECO:0000313" key="2">
    <source>
        <dbReference type="Proteomes" id="UP000182987"/>
    </source>
</evidence>
<protein>
    <submittedName>
        <fullName evidence="1">Cytochrome C</fullName>
    </submittedName>
</protein>
<keyword evidence="2" id="KW-1185">Reference proteome</keyword>
<accession>A0A0G9HB01</accession>
<dbReference type="PATRIC" id="fig|1440763.5.peg.2438"/>
<dbReference type="EMBL" id="CP017480">
    <property type="protein sequence ID" value="APG03135.1"/>
    <property type="molecule type" value="Genomic_DNA"/>
</dbReference>
<dbReference type="AlphaFoldDB" id="A0A0G9HB01"/>
<dbReference type="OrthoDB" id="5391020at2"/>
<dbReference type="RefSeq" id="WP_046968145.1">
    <property type="nucleotide sequence ID" value="NZ_CP017480.1"/>
</dbReference>
<proteinExistence type="predicted"/>
<gene>
    <name evidence="1" type="ORF">BJI69_03925</name>
</gene>